<dbReference type="InterPro" id="IPR020603">
    <property type="entry name" value="MraZ_dom"/>
</dbReference>
<evidence type="ECO:0000256" key="4">
    <source>
        <dbReference type="ARBA" id="ARBA00023015"/>
    </source>
</evidence>
<gene>
    <name evidence="8" type="primary">mraZ_21</name>
    <name evidence="8" type="ORF">SDC9_73543</name>
</gene>
<feature type="domain" description="SpoVT-AbrB" evidence="7">
    <location>
        <begin position="72"/>
        <end position="115"/>
    </location>
</feature>
<evidence type="ECO:0000256" key="5">
    <source>
        <dbReference type="ARBA" id="ARBA00023125"/>
    </source>
</evidence>
<keyword evidence="4" id="KW-0805">Transcription regulation</keyword>
<dbReference type="Gene3D" id="3.40.1550.20">
    <property type="entry name" value="Transcriptional regulator MraZ domain"/>
    <property type="match status" value="1"/>
</dbReference>
<evidence type="ECO:0000256" key="3">
    <source>
        <dbReference type="ARBA" id="ARBA00022737"/>
    </source>
</evidence>
<dbReference type="InterPro" id="IPR038619">
    <property type="entry name" value="MraZ_sf"/>
</dbReference>
<evidence type="ECO:0000256" key="2">
    <source>
        <dbReference type="ARBA" id="ARBA00022490"/>
    </source>
</evidence>
<proteinExistence type="inferred from homology"/>
<dbReference type="EMBL" id="VSSQ01004891">
    <property type="protein sequence ID" value="MPM27038.1"/>
    <property type="molecule type" value="Genomic_DNA"/>
</dbReference>
<dbReference type="InterPro" id="IPR007159">
    <property type="entry name" value="SpoVT-AbrB_dom"/>
</dbReference>
<dbReference type="CDD" id="cd16321">
    <property type="entry name" value="MraZ_C"/>
    <property type="match status" value="1"/>
</dbReference>
<dbReference type="GO" id="GO:0000976">
    <property type="term" value="F:transcription cis-regulatory region binding"/>
    <property type="evidence" value="ECO:0007669"/>
    <property type="project" value="TreeGrafter"/>
</dbReference>
<dbReference type="NCBIfam" id="TIGR00242">
    <property type="entry name" value="division/cell wall cluster transcriptional repressor MraZ"/>
    <property type="match status" value="1"/>
</dbReference>
<dbReference type="InterPro" id="IPR035642">
    <property type="entry name" value="MraZ_N"/>
</dbReference>
<dbReference type="InterPro" id="IPR037914">
    <property type="entry name" value="SpoVT-AbrB_sf"/>
</dbReference>
<evidence type="ECO:0000313" key="8">
    <source>
        <dbReference type="EMBL" id="MPM27038.1"/>
    </source>
</evidence>
<dbReference type="AlphaFoldDB" id="A0A644YGC0"/>
<sequence>MTGTNQHNIDAKGRLAIPAKLREELGDVFYVTIGPDPCLTIYSDQSWARLTEKFDALPYSKARALRPLFSNAVKCEPDGQGRILIPQKLREYAHLKKDVSVIGVSSRAEIWDSATWQAQEQQELESGSMLSAMEELDF</sequence>
<evidence type="ECO:0000256" key="1">
    <source>
        <dbReference type="ARBA" id="ARBA00013860"/>
    </source>
</evidence>
<dbReference type="Pfam" id="PF02381">
    <property type="entry name" value="MraZ"/>
    <property type="match status" value="2"/>
</dbReference>
<reference evidence="8" key="1">
    <citation type="submission" date="2019-08" db="EMBL/GenBank/DDBJ databases">
        <authorList>
            <person name="Kucharzyk K."/>
            <person name="Murdoch R.W."/>
            <person name="Higgins S."/>
            <person name="Loffler F."/>
        </authorList>
    </citation>
    <scope>NUCLEOTIDE SEQUENCE</scope>
</reference>
<protein>
    <recommendedName>
        <fullName evidence="1">Transcriptional regulator MraZ</fullName>
    </recommendedName>
</protein>
<dbReference type="InterPro" id="IPR035644">
    <property type="entry name" value="MraZ_C"/>
</dbReference>
<comment type="caution">
    <text evidence="8">The sequence shown here is derived from an EMBL/GenBank/DDBJ whole genome shotgun (WGS) entry which is preliminary data.</text>
</comment>
<keyword evidence="2" id="KW-0963">Cytoplasm</keyword>
<dbReference type="PROSITE" id="PS51740">
    <property type="entry name" value="SPOVT_ABRB"/>
    <property type="match status" value="2"/>
</dbReference>
<keyword evidence="5" id="KW-0238">DNA-binding</keyword>
<evidence type="ECO:0000256" key="6">
    <source>
        <dbReference type="ARBA" id="ARBA00023163"/>
    </source>
</evidence>
<organism evidence="8">
    <name type="scientific">bioreactor metagenome</name>
    <dbReference type="NCBI Taxonomy" id="1076179"/>
    <lineage>
        <taxon>unclassified sequences</taxon>
        <taxon>metagenomes</taxon>
        <taxon>ecological metagenomes</taxon>
    </lineage>
</organism>
<dbReference type="SUPFAM" id="SSF89447">
    <property type="entry name" value="AbrB/MazE/MraZ-like"/>
    <property type="match status" value="1"/>
</dbReference>
<dbReference type="InterPro" id="IPR003444">
    <property type="entry name" value="MraZ"/>
</dbReference>
<keyword evidence="6" id="KW-0804">Transcription</keyword>
<dbReference type="HAMAP" id="MF_01008">
    <property type="entry name" value="MraZ"/>
    <property type="match status" value="1"/>
</dbReference>
<evidence type="ECO:0000259" key="7">
    <source>
        <dbReference type="PROSITE" id="PS51740"/>
    </source>
</evidence>
<dbReference type="CDD" id="cd16320">
    <property type="entry name" value="MraZ_N"/>
    <property type="match status" value="1"/>
</dbReference>
<accession>A0A644YGC0</accession>
<dbReference type="PANTHER" id="PTHR34701">
    <property type="entry name" value="TRANSCRIPTIONAL REGULATOR MRAZ"/>
    <property type="match status" value="1"/>
</dbReference>
<name>A0A644YGC0_9ZZZZ</name>
<keyword evidence="3" id="KW-0677">Repeat</keyword>
<dbReference type="GO" id="GO:0003700">
    <property type="term" value="F:DNA-binding transcription factor activity"/>
    <property type="evidence" value="ECO:0007669"/>
    <property type="project" value="InterPro"/>
</dbReference>
<dbReference type="GO" id="GO:2000143">
    <property type="term" value="P:negative regulation of DNA-templated transcription initiation"/>
    <property type="evidence" value="ECO:0007669"/>
    <property type="project" value="TreeGrafter"/>
</dbReference>
<dbReference type="PANTHER" id="PTHR34701:SF1">
    <property type="entry name" value="TRANSCRIPTIONAL REGULATOR MRAZ"/>
    <property type="match status" value="1"/>
</dbReference>
<feature type="domain" description="SpoVT-AbrB" evidence="7">
    <location>
        <begin position="4"/>
        <end position="46"/>
    </location>
</feature>